<dbReference type="PANTHER" id="PTHR13483:SF3">
    <property type="entry name" value="BOX C_D SNORNA PROTEIN 1"/>
    <property type="match status" value="1"/>
</dbReference>
<accession>A0A1X7R568</accession>
<dbReference type="Pfam" id="PF25790">
    <property type="entry name" value="BCD1"/>
    <property type="match status" value="1"/>
</dbReference>
<comment type="function">
    <text evidence="5">Required for box C/D snoRNAs accumulation involved in snoRNA processing, snoRNA transport to the nucleolus and ribosome biogenesis.</text>
</comment>
<feature type="region of interest" description="Disordered" evidence="8">
    <location>
        <begin position="327"/>
        <end position="397"/>
    </location>
</feature>
<evidence type="ECO:0000313" key="11">
    <source>
        <dbReference type="Proteomes" id="UP000196158"/>
    </source>
</evidence>
<protein>
    <submittedName>
        <fullName evidence="10">Similar to Saccharomyces cerevisiae YHR040W BCD1 Essential protein required for the accumulation of box C/D snoRNA</fullName>
    </submittedName>
</protein>
<evidence type="ECO:0000256" key="7">
    <source>
        <dbReference type="PROSITE-ProRule" id="PRU00453"/>
    </source>
</evidence>
<dbReference type="GO" id="GO:0048254">
    <property type="term" value="P:snoRNA localization"/>
    <property type="evidence" value="ECO:0007669"/>
    <property type="project" value="TreeGrafter"/>
</dbReference>
<dbReference type="PROSITE" id="PS51083">
    <property type="entry name" value="ZF_HIT"/>
    <property type="match status" value="1"/>
</dbReference>
<dbReference type="GO" id="GO:0008270">
    <property type="term" value="F:zinc ion binding"/>
    <property type="evidence" value="ECO:0007669"/>
    <property type="project" value="UniProtKB-UniRule"/>
</dbReference>
<dbReference type="PANTHER" id="PTHR13483">
    <property type="entry name" value="BOX C_D SNORNA PROTEIN 1-RELATED"/>
    <property type="match status" value="1"/>
</dbReference>
<evidence type="ECO:0000256" key="1">
    <source>
        <dbReference type="ARBA" id="ARBA00022553"/>
    </source>
</evidence>
<gene>
    <name evidence="10" type="ORF">KASA_0M02508G</name>
</gene>
<evidence type="ECO:0000259" key="9">
    <source>
        <dbReference type="PROSITE" id="PS51083"/>
    </source>
</evidence>
<evidence type="ECO:0000256" key="4">
    <source>
        <dbReference type="ARBA" id="ARBA00022833"/>
    </source>
</evidence>
<evidence type="ECO:0000256" key="8">
    <source>
        <dbReference type="SAM" id="MobiDB-lite"/>
    </source>
</evidence>
<sequence>MNDLPLCEVCHENPFKYKCPGCLKRTCSLACSKRHKLQDSCTGQAYDPKQYVSKEDIRGADDEKRESNPLVQRDFHFLTGLKRELEIQKGDAFTKNKKVLKANNFNNPYNRRPQHHQQNDNTNNAGRHIYRRGVNCLLLPRGMSRSSINRSKWEKAADMYVWSIEWIICAPTEKRREDPSIDTFKHISHRIKETASVVEGMSNSIYEKCCELFGIETESETAEKTTGQVGEESETIPNDNKKDKRKRPEVLIDNGLKFYIKWFPYNTTECSDSKELLEIEPTGKCIGEILKNRTVIEFPTIYIARDTKDLPFGLSVIDETTKTDEERGIMKSRYNNTAPITKPNENDSDDGSDNDLPEENSIKNLGQPPVVAPQQQTTQDQLVENEDSDDYDPTAAF</sequence>
<dbReference type="InterPro" id="IPR057721">
    <property type="entry name" value="BCD1_alpha/beta"/>
</dbReference>
<dbReference type="Proteomes" id="UP000196158">
    <property type="component" value="Unassembled WGS sequence"/>
</dbReference>
<keyword evidence="4" id="KW-0862">Zinc</keyword>
<dbReference type="GO" id="GO:0005634">
    <property type="term" value="C:nucleus"/>
    <property type="evidence" value="ECO:0007669"/>
    <property type="project" value="TreeGrafter"/>
</dbReference>
<dbReference type="OrthoDB" id="272357at2759"/>
<proteinExistence type="inferred from homology"/>
<comment type="similarity">
    <text evidence="6">Belongs to the BCD1 family.</text>
</comment>
<feature type="region of interest" description="Disordered" evidence="8">
    <location>
        <begin position="221"/>
        <end position="246"/>
    </location>
</feature>
<keyword evidence="2" id="KW-0479">Metal-binding</keyword>
<feature type="domain" description="HIT-type" evidence="9">
    <location>
        <begin position="7"/>
        <end position="41"/>
    </location>
</feature>
<feature type="compositionally biased region" description="Acidic residues" evidence="8">
    <location>
        <begin position="346"/>
        <end position="358"/>
    </location>
</feature>
<dbReference type="AlphaFoldDB" id="A0A1X7R568"/>
<dbReference type="CDD" id="cd23023">
    <property type="entry name" value="zf-HIT_BCD1"/>
    <property type="match status" value="1"/>
</dbReference>
<keyword evidence="3 7" id="KW-0863">Zinc-finger</keyword>
<dbReference type="EMBL" id="FXLY01000006">
    <property type="protein sequence ID" value="SMN20833.1"/>
    <property type="molecule type" value="Genomic_DNA"/>
</dbReference>
<dbReference type="SUPFAM" id="SSF144232">
    <property type="entry name" value="HIT/MYND zinc finger-like"/>
    <property type="match status" value="1"/>
</dbReference>
<name>A0A1X7R568_9SACH</name>
<reference evidence="10 11" key="1">
    <citation type="submission" date="2017-04" db="EMBL/GenBank/DDBJ databases">
        <authorList>
            <person name="Afonso C.L."/>
            <person name="Miller P.J."/>
            <person name="Scott M.A."/>
            <person name="Spackman E."/>
            <person name="Goraichik I."/>
            <person name="Dimitrov K.M."/>
            <person name="Suarez D.L."/>
            <person name="Swayne D.E."/>
        </authorList>
    </citation>
    <scope>NUCLEOTIDE SEQUENCE [LARGE SCALE GENOMIC DNA]</scope>
</reference>
<evidence type="ECO:0000256" key="2">
    <source>
        <dbReference type="ARBA" id="ARBA00022723"/>
    </source>
</evidence>
<evidence type="ECO:0000256" key="6">
    <source>
        <dbReference type="ARBA" id="ARBA00049654"/>
    </source>
</evidence>
<dbReference type="Gene3D" id="3.30.60.190">
    <property type="match status" value="1"/>
</dbReference>
<dbReference type="InterPro" id="IPR051639">
    <property type="entry name" value="BCD1"/>
</dbReference>
<dbReference type="GO" id="GO:0000492">
    <property type="term" value="P:box C/D snoRNP assembly"/>
    <property type="evidence" value="ECO:0007669"/>
    <property type="project" value="TreeGrafter"/>
</dbReference>
<evidence type="ECO:0000313" key="10">
    <source>
        <dbReference type="EMBL" id="SMN20833.1"/>
    </source>
</evidence>
<dbReference type="Pfam" id="PF04438">
    <property type="entry name" value="zf-HIT"/>
    <property type="match status" value="1"/>
</dbReference>
<organism evidence="10 11">
    <name type="scientific">Maudiozyma saulgeensis</name>
    <dbReference type="NCBI Taxonomy" id="1789683"/>
    <lineage>
        <taxon>Eukaryota</taxon>
        <taxon>Fungi</taxon>
        <taxon>Dikarya</taxon>
        <taxon>Ascomycota</taxon>
        <taxon>Saccharomycotina</taxon>
        <taxon>Saccharomycetes</taxon>
        <taxon>Saccharomycetales</taxon>
        <taxon>Saccharomycetaceae</taxon>
        <taxon>Maudiozyma</taxon>
    </lineage>
</organism>
<evidence type="ECO:0000256" key="3">
    <source>
        <dbReference type="ARBA" id="ARBA00022771"/>
    </source>
</evidence>
<dbReference type="STRING" id="1789683.A0A1X7R568"/>
<feature type="compositionally biased region" description="Low complexity" evidence="8">
    <location>
        <begin position="367"/>
        <end position="381"/>
    </location>
</feature>
<dbReference type="GO" id="GO:0000463">
    <property type="term" value="P:maturation of LSU-rRNA from tricistronic rRNA transcript (SSU-rRNA, 5.8S rRNA, LSU-rRNA)"/>
    <property type="evidence" value="ECO:0007669"/>
    <property type="project" value="TreeGrafter"/>
</dbReference>
<dbReference type="GO" id="GO:0070761">
    <property type="term" value="C:pre-snoRNP complex"/>
    <property type="evidence" value="ECO:0007669"/>
    <property type="project" value="TreeGrafter"/>
</dbReference>
<dbReference type="InterPro" id="IPR007529">
    <property type="entry name" value="Znf_HIT"/>
</dbReference>
<keyword evidence="1" id="KW-0597">Phosphoprotein</keyword>
<feature type="compositionally biased region" description="Acidic residues" evidence="8">
    <location>
        <begin position="383"/>
        <end position="397"/>
    </location>
</feature>
<keyword evidence="11" id="KW-1185">Reference proteome</keyword>
<evidence type="ECO:0000256" key="5">
    <source>
        <dbReference type="ARBA" id="ARBA00049598"/>
    </source>
</evidence>